<evidence type="ECO:0000256" key="1">
    <source>
        <dbReference type="SAM" id="MobiDB-lite"/>
    </source>
</evidence>
<evidence type="ECO:0000313" key="2">
    <source>
        <dbReference type="EMBL" id="MBV0901354.1"/>
    </source>
</evidence>
<sequence>MVVSPPTGSIKSLVDIQRGYRETYELARAKGIRGGVAIFHGFRVADAAKDAYDAAVKSGEWLPERDGKLWRWVRQQDASWRDLTYWSPHYHLIGLARDVGWSDADEQEGWILRRIRSLDRFSPNIDSGYEDMIGLSMYLLSHSTFETTASKHSIRWFGELSTNQFSPESELDAGLYDLIATRARELAGTAQGTESDTGGSGPNEEQSECCTEGCSGDFAPIWEAGAALSDPRFCDSIASETESLLNAAFQWAIGDRPPPDDQLFPKTRTEAREILRELAAGT</sequence>
<protein>
    <submittedName>
        <fullName evidence="2">Uncharacterized protein</fullName>
    </submittedName>
</protein>
<dbReference type="RefSeq" id="WP_162412572.1">
    <property type="nucleotide sequence ID" value="NZ_JAHQXE010000002.1"/>
</dbReference>
<evidence type="ECO:0000313" key="3">
    <source>
        <dbReference type="Proteomes" id="UP001166304"/>
    </source>
</evidence>
<name>A0AA41G0I5_9EURY</name>
<gene>
    <name evidence="2" type="ORF">KTS37_06080</name>
</gene>
<organism evidence="2 3">
    <name type="scientific">Haloarcula salina</name>
    <dbReference type="NCBI Taxonomy" id="1429914"/>
    <lineage>
        <taxon>Archaea</taxon>
        <taxon>Methanobacteriati</taxon>
        <taxon>Methanobacteriota</taxon>
        <taxon>Stenosarchaea group</taxon>
        <taxon>Halobacteria</taxon>
        <taxon>Halobacteriales</taxon>
        <taxon>Haloarculaceae</taxon>
        <taxon>Haloarcula</taxon>
    </lineage>
</organism>
<reference evidence="2" key="1">
    <citation type="submission" date="2021-06" db="EMBL/GenBank/DDBJ databases">
        <title>New haloarchaea isolates fom saline soil.</title>
        <authorList>
            <person name="Duran-Viseras A."/>
            <person name="Sanchez-Porro C.S."/>
            <person name="Ventosa A."/>
        </authorList>
    </citation>
    <scope>NUCLEOTIDE SEQUENCE</scope>
    <source>
        <strain evidence="2">JCM 18369</strain>
    </source>
</reference>
<accession>A0AA41G0I5</accession>
<keyword evidence="3" id="KW-1185">Reference proteome</keyword>
<dbReference type="AlphaFoldDB" id="A0AA41G0I5"/>
<dbReference type="Proteomes" id="UP001166304">
    <property type="component" value="Unassembled WGS sequence"/>
</dbReference>
<feature type="region of interest" description="Disordered" evidence="1">
    <location>
        <begin position="187"/>
        <end position="210"/>
    </location>
</feature>
<comment type="caution">
    <text evidence="2">The sequence shown here is derived from an EMBL/GenBank/DDBJ whole genome shotgun (WGS) entry which is preliminary data.</text>
</comment>
<dbReference type="EMBL" id="JAHQXE010000002">
    <property type="protein sequence ID" value="MBV0901354.1"/>
    <property type="molecule type" value="Genomic_DNA"/>
</dbReference>
<proteinExistence type="predicted"/>